<evidence type="ECO:0000313" key="10">
    <source>
        <dbReference type="Proteomes" id="UP000572680"/>
    </source>
</evidence>
<name>A0A7W3LLH2_ACTNM</name>
<dbReference type="AlphaFoldDB" id="A0A7W3LLH2"/>
<dbReference type="EMBL" id="JACJIA010000002">
    <property type="protein sequence ID" value="MBA8950332.1"/>
    <property type="molecule type" value="Genomic_DNA"/>
</dbReference>
<feature type="transmembrane region" description="Helical" evidence="7">
    <location>
        <begin position="403"/>
        <end position="422"/>
    </location>
</feature>
<feature type="transmembrane region" description="Helical" evidence="7">
    <location>
        <begin position="88"/>
        <end position="111"/>
    </location>
</feature>
<dbReference type="InterPro" id="IPR011701">
    <property type="entry name" value="MFS"/>
</dbReference>
<evidence type="ECO:0000256" key="1">
    <source>
        <dbReference type="ARBA" id="ARBA00004651"/>
    </source>
</evidence>
<feature type="transmembrane region" description="Helical" evidence="7">
    <location>
        <begin position="428"/>
        <end position="447"/>
    </location>
</feature>
<feature type="transmembrane region" description="Helical" evidence="7">
    <location>
        <begin position="359"/>
        <end position="382"/>
    </location>
</feature>
<keyword evidence="4 7" id="KW-0812">Transmembrane</keyword>
<feature type="transmembrane region" description="Helical" evidence="7">
    <location>
        <begin position="57"/>
        <end position="76"/>
    </location>
</feature>
<feature type="transmembrane region" description="Helical" evidence="7">
    <location>
        <begin position="150"/>
        <end position="169"/>
    </location>
</feature>
<dbReference type="SUPFAM" id="SSF103473">
    <property type="entry name" value="MFS general substrate transporter"/>
    <property type="match status" value="1"/>
</dbReference>
<feature type="transmembrane region" description="Helical" evidence="7">
    <location>
        <begin position="117"/>
        <end position="138"/>
    </location>
</feature>
<dbReference type="PANTHER" id="PTHR42718:SF46">
    <property type="entry name" value="BLR6921 PROTEIN"/>
    <property type="match status" value="1"/>
</dbReference>
<feature type="transmembrane region" description="Helical" evidence="7">
    <location>
        <begin position="175"/>
        <end position="195"/>
    </location>
</feature>
<feature type="transmembrane region" description="Helical" evidence="7">
    <location>
        <begin position="332"/>
        <end position="353"/>
    </location>
</feature>
<evidence type="ECO:0000256" key="2">
    <source>
        <dbReference type="ARBA" id="ARBA00022448"/>
    </source>
</evidence>
<reference evidence="9 10" key="1">
    <citation type="submission" date="2020-08" db="EMBL/GenBank/DDBJ databases">
        <title>Genomic Encyclopedia of Type Strains, Phase IV (KMG-IV): sequencing the most valuable type-strain genomes for metagenomic binning, comparative biology and taxonomic classification.</title>
        <authorList>
            <person name="Goeker M."/>
        </authorList>
    </citation>
    <scope>NUCLEOTIDE SEQUENCE [LARGE SCALE GENOMIC DNA]</scope>
    <source>
        <strain evidence="9 10">DSM 44197</strain>
    </source>
</reference>
<protein>
    <submittedName>
        <fullName evidence="9">MFS family permease</fullName>
    </submittedName>
</protein>
<feature type="transmembrane region" description="Helical" evidence="7">
    <location>
        <begin position="304"/>
        <end position="325"/>
    </location>
</feature>
<dbReference type="RefSeq" id="WP_182842766.1">
    <property type="nucleotide sequence ID" value="NZ_BAAALP010000002.1"/>
</dbReference>
<evidence type="ECO:0000256" key="5">
    <source>
        <dbReference type="ARBA" id="ARBA00022989"/>
    </source>
</evidence>
<gene>
    <name evidence="9" type="ORF">HNR61_001945</name>
</gene>
<feature type="transmembrane region" description="Helical" evidence="7">
    <location>
        <begin position="232"/>
        <end position="248"/>
    </location>
</feature>
<dbReference type="Gene3D" id="1.20.1720.10">
    <property type="entry name" value="Multidrug resistance protein D"/>
    <property type="match status" value="1"/>
</dbReference>
<dbReference type="PANTHER" id="PTHR42718">
    <property type="entry name" value="MAJOR FACILITATOR SUPERFAMILY MULTIDRUG TRANSPORTER MFSC"/>
    <property type="match status" value="1"/>
</dbReference>
<dbReference type="PROSITE" id="PS50850">
    <property type="entry name" value="MFS"/>
    <property type="match status" value="1"/>
</dbReference>
<evidence type="ECO:0000256" key="6">
    <source>
        <dbReference type="ARBA" id="ARBA00023136"/>
    </source>
</evidence>
<organism evidence="9 10">
    <name type="scientific">Actinomadura namibiensis</name>
    <dbReference type="NCBI Taxonomy" id="182080"/>
    <lineage>
        <taxon>Bacteria</taxon>
        <taxon>Bacillati</taxon>
        <taxon>Actinomycetota</taxon>
        <taxon>Actinomycetes</taxon>
        <taxon>Streptosporangiales</taxon>
        <taxon>Thermomonosporaceae</taxon>
        <taxon>Actinomadura</taxon>
    </lineage>
</organism>
<dbReference type="GO" id="GO:0022857">
    <property type="term" value="F:transmembrane transporter activity"/>
    <property type="evidence" value="ECO:0007669"/>
    <property type="project" value="InterPro"/>
</dbReference>
<feature type="domain" description="Major facilitator superfamily (MFS) profile" evidence="8">
    <location>
        <begin position="21"/>
        <end position="451"/>
    </location>
</feature>
<keyword evidence="2" id="KW-0813">Transport</keyword>
<sequence>MSTTTPHAPPADRLGARDLLVLLTLCGATFMTGLDYSIVTVALPSIGRDLGFSSPGALQWVATACVLPTAALLPLCGRLSDLVGRRRLFTGGVAAFTVASLAAALAVSPAALVAARVAQGAAAAAIGATAIALLTAVFPEGPRRTRALGVNGAVLSLGFVTGTIGGGVVTTGLDWRWTMLLLVLIGAAALAGAALLPRDGDRTATRLDVPGAVLASGGLFALVYAVSTGAHAGWAAVAAVALGAFLLVEARHPAPLIPLALLARPTVKWSLLLGLVTFGMCGGATLLLSLYLQEVLGWSPLRTGFGLLAEGVAALAAGGVAGRLVTARGAAFALVVGLLTQAAGTAAMALLPAHGNLPLLLGTSAALGFGHVLAVVAFTTALTSGLRDDERGVAGSLAQTPQFVGSVGVAALAAFAGARGGLAGLHAAFLAAGLVTLAGVPVAAFLLPRAAGRR</sequence>
<keyword evidence="10" id="KW-1185">Reference proteome</keyword>
<comment type="caution">
    <text evidence="9">The sequence shown here is derived from an EMBL/GenBank/DDBJ whole genome shotgun (WGS) entry which is preliminary data.</text>
</comment>
<feature type="transmembrane region" description="Helical" evidence="7">
    <location>
        <begin position="207"/>
        <end position="226"/>
    </location>
</feature>
<evidence type="ECO:0000256" key="3">
    <source>
        <dbReference type="ARBA" id="ARBA00022475"/>
    </source>
</evidence>
<dbReference type="Proteomes" id="UP000572680">
    <property type="component" value="Unassembled WGS sequence"/>
</dbReference>
<dbReference type="InterPro" id="IPR036259">
    <property type="entry name" value="MFS_trans_sf"/>
</dbReference>
<comment type="subcellular location">
    <subcellularLocation>
        <location evidence="1">Cell membrane</location>
        <topology evidence="1">Multi-pass membrane protein</topology>
    </subcellularLocation>
</comment>
<dbReference type="Pfam" id="PF07690">
    <property type="entry name" value="MFS_1"/>
    <property type="match status" value="1"/>
</dbReference>
<keyword evidence="3" id="KW-1003">Cell membrane</keyword>
<keyword evidence="5 7" id="KW-1133">Transmembrane helix</keyword>
<dbReference type="GO" id="GO:0005886">
    <property type="term" value="C:plasma membrane"/>
    <property type="evidence" value="ECO:0007669"/>
    <property type="project" value="UniProtKB-SubCell"/>
</dbReference>
<accession>A0A7W3LLH2</accession>
<feature type="transmembrane region" description="Helical" evidence="7">
    <location>
        <begin position="269"/>
        <end position="292"/>
    </location>
</feature>
<feature type="transmembrane region" description="Helical" evidence="7">
    <location>
        <begin position="20"/>
        <end position="45"/>
    </location>
</feature>
<evidence type="ECO:0000259" key="8">
    <source>
        <dbReference type="PROSITE" id="PS50850"/>
    </source>
</evidence>
<evidence type="ECO:0000313" key="9">
    <source>
        <dbReference type="EMBL" id="MBA8950332.1"/>
    </source>
</evidence>
<proteinExistence type="predicted"/>
<dbReference type="Gene3D" id="1.20.1250.20">
    <property type="entry name" value="MFS general substrate transporter like domains"/>
    <property type="match status" value="1"/>
</dbReference>
<dbReference type="InterPro" id="IPR020846">
    <property type="entry name" value="MFS_dom"/>
</dbReference>
<evidence type="ECO:0000256" key="4">
    <source>
        <dbReference type="ARBA" id="ARBA00022692"/>
    </source>
</evidence>
<evidence type="ECO:0000256" key="7">
    <source>
        <dbReference type="SAM" id="Phobius"/>
    </source>
</evidence>
<keyword evidence="6 7" id="KW-0472">Membrane</keyword>